<feature type="region of interest" description="Disordered" evidence="2">
    <location>
        <begin position="128"/>
        <end position="155"/>
    </location>
</feature>
<feature type="compositionally biased region" description="Basic residues" evidence="2">
    <location>
        <begin position="304"/>
        <end position="314"/>
    </location>
</feature>
<feature type="coiled-coil region" evidence="1">
    <location>
        <begin position="612"/>
        <end position="695"/>
    </location>
</feature>
<feature type="compositionally biased region" description="Basic and acidic residues" evidence="2">
    <location>
        <begin position="326"/>
        <end position="335"/>
    </location>
</feature>
<feature type="coiled-coil region" evidence="1">
    <location>
        <begin position="336"/>
        <end position="398"/>
    </location>
</feature>
<evidence type="ECO:0000313" key="3">
    <source>
        <dbReference type="EMBL" id="KDO22163.1"/>
    </source>
</evidence>
<accession>A0A067BV71</accession>
<dbReference type="VEuPathDB" id="FungiDB:SPRG_12661"/>
<dbReference type="EMBL" id="KK583273">
    <property type="protein sequence ID" value="KDO22163.1"/>
    <property type="molecule type" value="Genomic_DNA"/>
</dbReference>
<dbReference type="SUPFAM" id="SSF57997">
    <property type="entry name" value="Tropomyosin"/>
    <property type="match status" value="1"/>
</dbReference>
<keyword evidence="4" id="KW-1185">Reference proteome</keyword>
<evidence type="ECO:0000256" key="1">
    <source>
        <dbReference type="SAM" id="Coils"/>
    </source>
</evidence>
<gene>
    <name evidence="3" type="ORF">SPRG_12661</name>
</gene>
<dbReference type="RefSeq" id="XP_012207103.1">
    <property type="nucleotide sequence ID" value="XM_012351713.1"/>
</dbReference>
<organism evidence="3 4">
    <name type="scientific">Saprolegnia parasitica (strain CBS 223.65)</name>
    <dbReference type="NCBI Taxonomy" id="695850"/>
    <lineage>
        <taxon>Eukaryota</taxon>
        <taxon>Sar</taxon>
        <taxon>Stramenopiles</taxon>
        <taxon>Oomycota</taxon>
        <taxon>Saprolegniomycetes</taxon>
        <taxon>Saprolegniales</taxon>
        <taxon>Saprolegniaceae</taxon>
        <taxon>Saprolegnia</taxon>
    </lineage>
</organism>
<dbReference type="OrthoDB" id="67805at2759"/>
<reference evidence="3 4" key="1">
    <citation type="journal article" date="2013" name="PLoS Genet.">
        <title>Distinctive expansion of potential virulence genes in the genome of the oomycete fish pathogen Saprolegnia parasitica.</title>
        <authorList>
            <person name="Jiang R.H."/>
            <person name="de Bruijn I."/>
            <person name="Haas B.J."/>
            <person name="Belmonte R."/>
            <person name="Lobach L."/>
            <person name="Christie J."/>
            <person name="van den Ackerveken G."/>
            <person name="Bottin A."/>
            <person name="Bulone V."/>
            <person name="Diaz-Moreno S.M."/>
            <person name="Dumas B."/>
            <person name="Fan L."/>
            <person name="Gaulin E."/>
            <person name="Govers F."/>
            <person name="Grenville-Briggs L.J."/>
            <person name="Horner N.R."/>
            <person name="Levin J.Z."/>
            <person name="Mammella M."/>
            <person name="Meijer H.J."/>
            <person name="Morris P."/>
            <person name="Nusbaum C."/>
            <person name="Oome S."/>
            <person name="Phillips A.J."/>
            <person name="van Rooyen D."/>
            <person name="Rzeszutek E."/>
            <person name="Saraiva M."/>
            <person name="Secombes C.J."/>
            <person name="Seidl M.F."/>
            <person name="Snel B."/>
            <person name="Stassen J.H."/>
            <person name="Sykes S."/>
            <person name="Tripathy S."/>
            <person name="van den Berg H."/>
            <person name="Vega-Arreguin J.C."/>
            <person name="Wawra S."/>
            <person name="Young S.K."/>
            <person name="Zeng Q."/>
            <person name="Dieguez-Uribeondo J."/>
            <person name="Russ C."/>
            <person name="Tyler B.M."/>
            <person name="van West P."/>
        </authorList>
    </citation>
    <scope>NUCLEOTIDE SEQUENCE [LARGE SCALE GENOMIC DNA]</scope>
    <source>
        <strain evidence="3 4">CBS 223.65</strain>
    </source>
</reference>
<dbReference type="AlphaFoldDB" id="A0A067BV71"/>
<dbReference type="Proteomes" id="UP000030745">
    <property type="component" value="Unassembled WGS sequence"/>
</dbReference>
<evidence type="ECO:0000313" key="4">
    <source>
        <dbReference type="Proteomes" id="UP000030745"/>
    </source>
</evidence>
<name>A0A067BV71_SAPPC</name>
<keyword evidence="1" id="KW-0175">Coiled coil</keyword>
<sequence>MPFGTALRSPPGSERDFAAGAYEYEPELPRPSKRTSAKAPPIATSTTALITKIRKQAKELSELHEELATKDKLIEKLRSAKMSGQVIVQGERQRIKSKEAEADEWKLKFEREQKRCEAALRRIKDLKATLNNSSSSPATPASPAKSMASEASDDPEQRNYIRILEDAVRVKADELHISGHAELLLVLAELRQTTSTQAEALLLKDARISELERTLSSPEAASTQQSDAIIDYAHSLSDKHKTMASHTNELSEQVQKLREDLAASQAELRKVADQYNALLTDYDATQDALAAAKNARSAMEQMQKKKKRGWRSLKPRPTAKQVPEAQTRERSAQQSLHDLRAELQSALAARDDTDRRSARVHESVAYLEQDNATLRDEVAALRQSYQTLQAAKTALQTELDEMRAFEASFGDLSAVRKGYADVTEAARKLRSDLHTIDQFVAHATRRRDDDASSSSSHGAFLEWFLVGDLVGRVSLLEQRRLPPPFLERLPKLAAYLHEIYSSVTCVVSHVSQMEASWAREKFNLVAARDAFDASANLIQNELSMMHNWNGQLHDECQEKHRRLVEIEQRLSVADALVAETSARWNELQDQHNECLDACLQLRLQVETDATQKDVQENELRDLREHVAEMTERLAAASTSTHAITLERDEARSALEQLRAAHTTAQGDLDQARAAYEALSATLDRLRVEKIDLEALLGTQTSRMHEIESSLETTSATLQEKRGQLETTKSHVHALQNAIWDMYIVLKPRLPAMTPPPRDALEVVRGLPTAIDTLVAAEVKASSSVALKQSLLQHCESVDYAEPSLSLTLKMQLSGARADAWGSHRPEAPTVAAPEEDRRAAVAASLRKKLTPNELQRLHAKPPPPTTKTPRLDSQALAEAYVQEAKNSSLEEQLLRLHSAFASFRTDM</sequence>
<proteinExistence type="predicted"/>
<feature type="region of interest" description="Disordered" evidence="2">
    <location>
        <begin position="851"/>
        <end position="870"/>
    </location>
</feature>
<dbReference type="PANTHER" id="PTHR45615:SF80">
    <property type="entry name" value="GRIP DOMAIN-CONTAINING PROTEIN"/>
    <property type="match status" value="1"/>
</dbReference>
<evidence type="ECO:0000256" key="2">
    <source>
        <dbReference type="SAM" id="MobiDB-lite"/>
    </source>
</evidence>
<protein>
    <submittedName>
        <fullName evidence="3">Uncharacterized protein</fullName>
    </submittedName>
</protein>
<feature type="compositionally biased region" description="Low complexity" evidence="2">
    <location>
        <begin position="133"/>
        <end position="149"/>
    </location>
</feature>
<dbReference type="KEGG" id="spar:SPRG_12661"/>
<dbReference type="PANTHER" id="PTHR45615">
    <property type="entry name" value="MYOSIN HEAVY CHAIN, NON-MUSCLE"/>
    <property type="match status" value="1"/>
</dbReference>
<dbReference type="OMA" id="TIYEQEK"/>
<feature type="region of interest" description="Disordered" evidence="2">
    <location>
        <begin position="24"/>
        <end position="43"/>
    </location>
</feature>
<dbReference type="GeneID" id="24134603"/>
<feature type="region of interest" description="Disordered" evidence="2">
    <location>
        <begin position="298"/>
        <end position="335"/>
    </location>
</feature>